<evidence type="ECO:0000313" key="1">
    <source>
        <dbReference type="EMBL" id="RHZ85432.1"/>
    </source>
</evidence>
<keyword evidence="2" id="KW-1185">Reference proteome</keyword>
<proteinExistence type="predicted"/>
<dbReference type="Proteomes" id="UP000266861">
    <property type="component" value="Unassembled WGS sequence"/>
</dbReference>
<name>A0A397JE74_9GLOM</name>
<reference evidence="1 2" key="1">
    <citation type="submission" date="2018-08" db="EMBL/GenBank/DDBJ databases">
        <title>Genome and evolution of the arbuscular mycorrhizal fungus Diversispora epigaea (formerly Glomus versiforme) and its bacterial endosymbionts.</title>
        <authorList>
            <person name="Sun X."/>
            <person name="Fei Z."/>
            <person name="Harrison M."/>
        </authorList>
    </citation>
    <scope>NUCLEOTIDE SEQUENCE [LARGE SCALE GENOMIC DNA]</scope>
    <source>
        <strain evidence="1 2">IT104</strain>
    </source>
</reference>
<sequence>MHLHESQEVGDSGLRIPVPILWRRIELIGDGNSFGEEYDIQLKKDHDLYMILNFFSVPIVSNHQVHEYMHLHESQEVGDSGLRIPVPILWRRIELIGDGNSFGEEYDIQLKKECGRFDDTALIKISQAYPNLIHLDVLIMEG</sequence>
<protein>
    <submittedName>
        <fullName evidence="1">Uncharacterized protein</fullName>
    </submittedName>
</protein>
<dbReference type="OrthoDB" id="550575at2759"/>
<dbReference type="AlphaFoldDB" id="A0A397JE74"/>
<organism evidence="1 2">
    <name type="scientific">Diversispora epigaea</name>
    <dbReference type="NCBI Taxonomy" id="1348612"/>
    <lineage>
        <taxon>Eukaryota</taxon>
        <taxon>Fungi</taxon>
        <taxon>Fungi incertae sedis</taxon>
        <taxon>Mucoromycota</taxon>
        <taxon>Glomeromycotina</taxon>
        <taxon>Glomeromycetes</taxon>
        <taxon>Diversisporales</taxon>
        <taxon>Diversisporaceae</taxon>
        <taxon>Diversispora</taxon>
    </lineage>
</organism>
<evidence type="ECO:0000313" key="2">
    <source>
        <dbReference type="Proteomes" id="UP000266861"/>
    </source>
</evidence>
<dbReference type="EMBL" id="PQFF01000063">
    <property type="protein sequence ID" value="RHZ85432.1"/>
    <property type="molecule type" value="Genomic_DNA"/>
</dbReference>
<comment type="caution">
    <text evidence="1">The sequence shown here is derived from an EMBL/GenBank/DDBJ whole genome shotgun (WGS) entry which is preliminary data.</text>
</comment>
<accession>A0A397JE74</accession>
<gene>
    <name evidence="1" type="ORF">Glove_66g108</name>
</gene>